<comment type="caution">
    <text evidence="2">The sequence shown here is derived from an EMBL/GenBank/DDBJ whole genome shotgun (WGS) entry which is preliminary data.</text>
</comment>
<dbReference type="KEGG" id="tng:GSTEN00018357G001"/>
<feature type="region of interest" description="Disordered" evidence="1">
    <location>
        <begin position="1"/>
        <end position="29"/>
    </location>
</feature>
<protein>
    <submittedName>
        <fullName evidence="2">(spotted green pufferfish) hypothetical protein</fullName>
    </submittedName>
</protein>
<evidence type="ECO:0000256" key="1">
    <source>
        <dbReference type="SAM" id="MobiDB-lite"/>
    </source>
</evidence>
<dbReference type="EMBL" id="CAAE01014587">
    <property type="protein sequence ID" value="CAG00055.1"/>
    <property type="molecule type" value="Genomic_DNA"/>
</dbReference>
<evidence type="ECO:0000313" key="2">
    <source>
        <dbReference type="EMBL" id="CAG00055.1"/>
    </source>
</evidence>
<proteinExistence type="predicted"/>
<sequence length="41" mass="4094">MADAEVIVSSGDLSTGEAEGGSSGNNQNAQVILHLQPVLQG</sequence>
<accession>Q4SH27</accession>
<dbReference type="AlphaFoldDB" id="Q4SH27"/>
<name>Q4SH27_TETNG</name>
<reference evidence="2" key="1">
    <citation type="journal article" date="2004" name="Nature">
        <title>Genome duplication in the teleost fish Tetraodon nigroviridis reveals the early vertebrate proto-karyotype.</title>
        <authorList>
            <person name="Jaillon O."/>
            <person name="Aury J.-M."/>
            <person name="Brunet F."/>
            <person name="Petit J.-L."/>
            <person name="Stange-Thomann N."/>
            <person name="Mauceli E."/>
            <person name="Bouneau L."/>
            <person name="Fischer C."/>
            <person name="Ozouf-Costaz C."/>
            <person name="Bernot A."/>
            <person name="Nicaud S."/>
            <person name="Jaffe D."/>
            <person name="Fisher S."/>
            <person name="Lutfalla G."/>
            <person name="Dossat C."/>
            <person name="Segurens B."/>
            <person name="Dasilva C."/>
            <person name="Salanoubat M."/>
            <person name="Levy M."/>
            <person name="Boudet N."/>
            <person name="Castellano S."/>
            <person name="Anthouard V."/>
            <person name="Jubin C."/>
            <person name="Castelli V."/>
            <person name="Katinka M."/>
            <person name="Vacherie B."/>
            <person name="Biemont C."/>
            <person name="Skalli Z."/>
            <person name="Cattolico L."/>
            <person name="Poulain J."/>
            <person name="De Berardinis V."/>
            <person name="Cruaud C."/>
            <person name="Duprat S."/>
            <person name="Brottier P."/>
            <person name="Coutanceau J.-P."/>
            <person name="Gouzy J."/>
            <person name="Parra G."/>
            <person name="Lardier G."/>
            <person name="Chapple C."/>
            <person name="McKernan K.J."/>
            <person name="McEwan P."/>
            <person name="Bosak S."/>
            <person name="Kellis M."/>
            <person name="Volff J.-N."/>
            <person name="Guigo R."/>
            <person name="Zody M.C."/>
            <person name="Mesirov J."/>
            <person name="Lindblad-Toh K."/>
            <person name="Birren B."/>
            <person name="Nusbaum C."/>
            <person name="Kahn D."/>
            <person name="Robinson-Rechavi M."/>
            <person name="Laudet V."/>
            <person name="Schachter V."/>
            <person name="Quetier F."/>
            <person name="Saurin W."/>
            <person name="Scarpelli C."/>
            <person name="Wincker P."/>
            <person name="Lander E.S."/>
            <person name="Weissenbach J."/>
            <person name="Roest Crollius H."/>
        </authorList>
    </citation>
    <scope>NUCLEOTIDE SEQUENCE [LARGE SCALE GENOMIC DNA]</scope>
</reference>
<gene>
    <name evidence="2" type="ORF">GSTENG00018357001</name>
</gene>
<reference evidence="2" key="2">
    <citation type="submission" date="2004-02" db="EMBL/GenBank/DDBJ databases">
        <authorList>
            <consortium name="Genoscope"/>
            <consortium name="Whitehead Institute Centre for Genome Research"/>
        </authorList>
    </citation>
    <scope>NUCLEOTIDE SEQUENCE</scope>
</reference>
<organism evidence="2">
    <name type="scientific">Tetraodon nigroviridis</name>
    <name type="common">Spotted green pufferfish</name>
    <name type="synonym">Chelonodon nigroviridis</name>
    <dbReference type="NCBI Taxonomy" id="99883"/>
    <lineage>
        <taxon>Eukaryota</taxon>
        <taxon>Metazoa</taxon>
        <taxon>Chordata</taxon>
        <taxon>Craniata</taxon>
        <taxon>Vertebrata</taxon>
        <taxon>Euteleostomi</taxon>
        <taxon>Actinopterygii</taxon>
        <taxon>Neopterygii</taxon>
        <taxon>Teleostei</taxon>
        <taxon>Neoteleostei</taxon>
        <taxon>Acanthomorphata</taxon>
        <taxon>Eupercaria</taxon>
        <taxon>Tetraodontiformes</taxon>
        <taxon>Tetradontoidea</taxon>
        <taxon>Tetraodontidae</taxon>
        <taxon>Tetraodon</taxon>
    </lineage>
</organism>